<dbReference type="GeneTree" id="ENSGT01040000244502"/>
<accession>A0A803XQB3</accession>
<organism evidence="1 2">
    <name type="scientific">Meleagris gallopavo</name>
    <name type="common">Wild turkey</name>
    <dbReference type="NCBI Taxonomy" id="9103"/>
    <lineage>
        <taxon>Eukaryota</taxon>
        <taxon>Metazoa</taxon>
        <taxon>Chordata</taxon>
        <taxon>Craniata</taxon>
        <taxon>Vertebrata</taxon>
        <taxon>Euteleostomi</taxon>
        <taxon>Archelosauria</taxon>
        <taxon>Archosauria</taxon>
        <taxon>Dinosauria</taxon>
        <taxon>Saurischia</taxon>
        <taxon>Theropoda</taxon>
        <taxon>Coelurosauria</taxon>
        <taxon>Aves</taxon>
        <taxon>Neognathae</taxon>
        <taxon>Galloanserae</taxon>
        <taxon>Galliformes</taxon>
        <taxon>Phasianidae</taxon>
        <taxon>Meleagridinae</taxon>
        <taxon>Meleagris</taxon>
    </lineage>
</organism>
<keyword evidence="2" id="KW-1185">Reference proteome</keyword>
<dbReference type="Ensembl" id="ENSMGAT00000026025.1">
    <property type="protein sequence ID" value="ENSMGAP00000021709.1"/>
    <property type="gene ID" value="ENSMGAG00000019277.1"/>
</dbReference>
<dbReference type="AlphaFoldDB" id="A0A803XQB3"/>
<evidence type="ECO:0000313" key="2">
    <source>
        <dbReference type="Proteomes" id="UP000001645"/>
    </source>
</evidence>
<dbReference type="Proteomes" id="UP000001645">
    <property type="component" value="Chromosome 15"/>
</dbReference>
<reference evidence="1" key="3">
    <citation type="submission" date="2025-09" db="UniProtKB">
        <authorList>
            <consortium name="Ensembl"/>
        </authorList>
    </citation>
    <scope>IDENTIFICATION</scope>
</reference>
<reference evidence="1 2" key="1">
    <citation type="journal article" date="2010" name="PLoS Biol.">
        <title>Multi-platform next-generation sequencing of the domestic turkey (Meleagris gallopavo): genome assembly and analysis.</title>
        <authorList>
            <person name="Dalloul R.A."/>
            <person name="Long J.A."/>
            <person name="Zimin A.V."/>
            <person name="Aslam L."/>
            <person name="Beal K."/>
            <person name="Blomberg L.A."/>
            <person name="Bouffard P."/>
            <person name="Burt D.W."/>
            <person name="Crasta O."/>
            <person name="Crooijmans R.P."/>
            <person name="Cooper K."/>
            <person name="Coulombe R.A."/>
            <person name="De S."/>
            <person name="Delany M.E."/>
            <person name="Dodgson J.B."/>
            <person name="Dong J.J."/>
            <person name="Evans C."/>
            <person name="Frederickson K.M."/>
            <person name="Flicek P."/>
            <person name="Florea L."/>
            <person name="Folkerts O."/>
            <person name="Groenen M.A."/>
            <person name="Harkins T.T."/>
            <person name="Herrero J."/>
            <person name="Hoffmann S."/>
            <person name="Megens H.J."/>
            <person name="Jiang A."/>
            <person name="de Jong P."/>
            <person name="Kaiser P."/>
            <person name="Kim H."/>
            <person name="Kim K.W."/>
            <person name="Kim S."/>
            <person name="Langenberger D."/>
            <person name="Lee M.K."/>
            <person name="Lee T."/>
            <person name="Mane S."/>
            <person name="Marcais G."/>
            <person name="Marz M."/>
            <person name="McElroy A.P."/>
            <person name="Modise T."/>
            <person name="Nefedov M."/>
            <person name="Notredame C."/>
            <person name="Paton I.R."/>
            <person name="Payne W.S."/>
            <person name="Pertea G."/>
            <person name="Prickett D."/>
            <person name="Puiu D."/>
            <person name="Qioa D."/>
            <person name="Raineri E."/>
            <person name="Ruffier M."/>
            <person name="Salzberg S.L."/>
            <person name="Schatz M.C."/>
            <person name="Scheuring C."/>
            <person name="Schmidt C.J."/>
            <person name="Schroeder S."/>
            <person name="Searle S.M."/>
            <person name="Smith E.J."/>
            <person name="Smith J."/>
            <person name="Sonstegard T.S."/>
            <person name="Stadler P.F."/>
            <person name="Tafer H."/>
            <person name="Tu Z.J."/>
            <person name="Van Tassell C.P."/>
            <person name="Vilella A.J."/>
            <person name="Williams K.P."/>
            <person name="Yorke J.A."/>
            <person name="Zhang L."/>
            <person name="Zhang H.B."/>
            <person name="Zhang X."/>
            <person name="Zhang Y."/>
            <person name="Reed K.M."/>
        </authorList>
    </citation>
    <scope>NUCLEOTIDE SEQUENCE [LARGE SCALE GENOMIC DNA]</scope>
</reference>
<reference evidence="1" key="2">
    <citation type="submission" date="2025-08" db="UniProtKB">
        <authorList>
            <consortium name="Ensembl"/>
        </authorList>
    </citation>
    <scope>IDENTIFICATION</scope>
</reference>
<evidence type="ECO:0000313" key="1">
    <source>
        <dbReference type="Ensembl" id="ENSMGAP00000021709.1"/>
    </source>
</evidence>
<proteinExistence type="predicted"/>
<protein>
    <submittedName>
        <fullName evidence="1">Uncharacterized protein</fullName>
    </submittedName>
</protein>
<name>A0A803XQB3_MELGA</name>
<dbReference type="InParanoid" id="A0A803XQB3"/>
<sequence>ISRTMMWTWAVPVLGGEPPSAAIRVKSNSGISSLSRGCCKTSSTFIFPSCLL</sequence>